<evidence type="ECO:0000313" key="2">
    <source>
        <dbReference type="Proteomes" id="UP000276133"/>
    </source>
</evidence>
<organism evidence="1 2">
    <name type="scientific">Brachionus plicatilis</name>
    <name type="common">Marine rotifer</name>
    <name type="synonym">Brachionus muelleri</name>
    <dbReference type="NCBI Taxonomy" id="10195"/>
    <lineage>
        <taxon>Eukaryota</taxon>
        <taxon>Metazoa</taxon>
        <taxon>Spiralia</taxon>
        <taxon>Gnathifera</taxon>
        <taxon>Rotifera</taxon>
        <taxon>Eurotatoria</taxon>
        <taxon>Monogononta</taxon>
        <taxon>Pseudotrocha</taxon>
        <taxon>Ploima</taxon>
        <taxon>Brachionidae</taxon>
        <taxon>Brachionus</taxon>
    </lineage>
</organism>
<dbReference type="AlphaFoldDB" id="A0A3M7SAX5"/>
<comment type="caution">
    <text evidence="1">The sequence shown here is derived from an EMBL/GenBank/DDBJ whole genome shotgun (WGS) entry which is preliminary data.</text>
</comment>
<evidence type="ECO:0000313" key="1">
    <source>
        <dbReference type="EMBL" id="RNA32728.1"/>
    </source>
</evidence>
<sequence length="72" mass="8044">MNNCINYIYLVRNHQAVFTKLTAPTKSAPKSTAKSASRFRRTISAVQGEPGKTYQAYKPYRKSKSTKLTASS</sequence>
<protein>
    <submittedName>
        <fullName evidence="1">Uncharacterized protein</fullName>
    </submittedName>
</protein>
<dbReference type="EMBL" id="REGN01001757">
    <property type="protein sequence ID" value="RNA32728.1"/>
    <property type="molecule type" value="Genomic_DNA"/>
</dbReference>
<gene>
    <name evidence="1" type="ORF">BpHYR1_013861</name>
</gene>
<name>A0A3M7SAX5_BRAPC</name>
<reference evidence="1 2" key="1">
    <citation type="journal article" date="2018" name="Sci. Rep.">
        <title>Genomic signatures of local adaptation to the degree of environmental predictability in rotifers.</title>
        <authorList>
            <person name="Franch-Gras L."/>
            <person name="Hahn C."/>
            <person name="Garcia-Roger E.M."/>
            <person name="Carmona M.J."/>
            <person name="Serra M."/>
            <person name="Gomez A."/>
        </authorList>
    </citation>
    <scope>NUCLEOTIDE SEQUENCE [LARGE SCALE GENOMIC DNA]</scope>
    <source>
        <strain evidence="1">HYR1</strain>
    </source>
</reference>
<keyword evidence="2" id="KW-1185">Reference proteome</keyword>
<accession>A0A3M7SAX5</accession>
<proteinExistence type="predicted"/>
<dbReference type="Proteomes" id="UP000276133">
    <property type="component" value="Unassembled WGS sequence"/>
</dbReference>